<proteinExistence type="predicted"/>
<name>A0A7W6NVZ6_9SPHN</name>
<accession>A0A7W6NVZ6</accession>
<evidence type="ECO:0000313" key="3">
    <source>
        <dbReference type="Proteomes" id="UP000557392"/>
    </source>
</evidence>
<sequence length="238" mass="25565">MGGEYTADWGRTLASALEWWRDAGVETLQEDEARDWLARPAPVQVAQAAVTSPQPEVLPDTLAAFTAWRTGETVPEAGWMTPKIAPSGPVNAEIVVLTDMPESDDQSEILADSAAGKLFSRMLTAAGIARDSVYFLPLAVARPLAGRIPPDQEGRLIEITKHHLKLLQPAKLLILGQTASRVLAETNDGGAANGLVDVNHFGGKTAAVASLHPRFLLERPAAKSEAWKHLLQLTRGTL</sequence>
<protein>
    <submittedName>
        <fullName evidence="2">DNA polymerase</fullName>
        <ecNumber evidence="2">2.7.7.7</ecNumber>
    </submittedName>
</protein>
<organism evidence="2 3">
    <name type="scientific">Sphingomonas kyeonggiensis</name>
    <dbReference type="NCBI Taxonomy" id="1268553"/>
    <lineage>
        <taxon>Bacteria</taxon>
        <taxon>Pseudomonadati</taxon>
        <taxon>Pseudomonadota</taxon>
        <taxon>Alphaproteobacteria</taxon>
        <taxon>Sphingomonadales</taxon>
        <taxon>Sphingomonadaceae</taxon>
        <taxon>Sphingomonas</taxon>
    </lineage>
</organism>
<keyword evidence="3" id="KW-1185">Reference proteome</keyword>
<feature type="domain" description="Uracil-DNA glycosylase-like" evidence="1">
    <location>
        <begin position="87"/>
        <end position="230"/>
    </location>
</feature>
<dbReference type="SUPFAM" id="SSF52141">
    <property type="entry name" value="Uracil-DNA glycosylase-like"/>
    <property type="match status" value="1"/>
</dbReference>
<evidence type="ECO:0000313" key="2">
    <source>
        <dbReference type="EMBL" id="MBB4097643.1"/>
    </source>
</evidence>
<dbReference type="AlphaFoldDB" id="A0A7W6NVZ6"/>
<keyword evidence="2" id="KW-0808">Transferase</keyword>
<dbReference type="Pfam" id="PF03167">
    <property type="entry name" value="UDG"/>
    <property type="match status" value="1"/>
</dbReference>
<dbReference type="EC" id="2.7.7.7" evidence="2"/>
<evidence type="ECO:0000259" key="1">
    <source>
        <dbReference type="Pfam" id="PF03167"/>
    </source>
</evidence>
<dbReference type="GO" id="GO:0003887">
    <property type="term" value="F:DNA-directed DNA polymerase activity"/>
    <property type="evidence" value="ECO:0007669"/>
    <property type="project" value="UniProtKB-EC"/>
</dbReference>
<dbReference type="Gene3D" id="3.40.470.10">
    <property type="entry name" value="Uracil-DNA glycosylase-like domain"/>
    <property type="match status" value="1"/>
</dbReference>
<gene>
    <name evidence="2" type="ORF">GGR46_001176</name>
</gene>
<dbReference type="InterPro" id="IPR036895">
    <property type="entry name" value="Uracil-DNA_glycosylase-like_sf"/>
</dbReference>
<dbReference type="EMBL" id="JACIEH010000001">
    <property type="protein sequence ID" value="MBB4097643.1"/>
    <property type="molecule type" value="Genomic_DNA"/>
</dbReference>
<dbReference type="InterPro" id="IPR005122">
    <property type="entry name" value="Uracil-DNA_glycosylase-like"/>
</dbReference>
<keyword evidence="2" id="KW-0548">Nucleotidyltransferase</keyword>
<dbReference type="Proteomes" id="UP000557392">
    <property type="component" value="Unassembled WGS sequence"/>
</dbReference>
<comment type="caution">
    <text evidence="2">The sequence shown here is derived from an EMBL/GenBank/DDBJ whole genome shotgun (WGS) entry which is preliminary data.</text>
</comment>
<dbReference type="RefSeq" id="WP_183995436.1">
    <property type="nucleotide sequence ID" value="NZ_JACIEH010000001.1"/>
</dbReference>
<reference evidence="2 3" key="1">
    <citation type="submission" date="2020-08" db="EMBL/GenBank/DDBJ databases">
        <title>Genomic Encyclopedia of Type Strains, Phase IV (KMG-IV): sequencing the most valuable type-strain genomes for metagenomic binning, comparative biology and taxonomic classification.</title>
        <authorList>
            <person name="Goeker M."/>
        </authorList>
    </citation>
    <scope>NUCLEOTIDE SEQUENCE [LARGE SCALE GENOMIC DNA]</scope>
    <source>
        <strain evidence="2 3">DSM 101806</strain>
    </source>
</reference>